<dbReference type="PATRIC" id="fig|1299334.3.peg.7889"/>
<dbReference type="AlphaFoldDB" id="X7ZNY1"/>
<evidence type="ECO:0000313" key="1">
    <source>
        <dbReference type="EMBL" id="EUA20383.1"/>
    </source>
</evidence>
<dbReference type="EMBL" id="JAOB01000072">
    <property type="protein sequence ID" value="EUA20383.1"/>
    <property type="molecule type" value="Genomic_DNA"/>
</dbReference>
<organism evidence="1">
    <name type="scientific">Mycobacterium xenopi 4042</name>
    <dbReference type="NCBI Taxonomy" id="1299334"/>
    <lineage>
        <taxon>Bacteria</taxon>
        <taxon>Bacillati</taxon>
        <taxon>Actinomycetota</taxon>
        <taxon>Actinomycetes</taxon>
        <taxon>Mycobacteriales</taxon>
        <taxon>Mycobacteriaceae</taxon>
        <taxon>Mycobacterium</taxon>
    </lineage>
</organism>
<name>X7ZNY1_MYCXE</name>
<comment type="caution">
    <text evidence="1">The sequence shown here is derived from an EMBL/GenBank/DDBJ whole genome shotgun (WGS) entry which is preliminary data.</text>
</comment>
<reference evidence="1" key="1">
    <citation type="submission" date="2014-01" db="EMBL/GenBank/DDBJ databases">
        <authorList>
            <person name="Brown-Elliot B."/>
            <person name="Wallace R."/>
            <person name="Lenaerts A."/>
            <person name="Ordway D."/>
            <person name="DeGroote M.A."/>
            <person name="Parker T."/>
            <person name="Sizemore C."/>
            <person name="Tallon L.J."/>
            <person name="Sadzewicz L.K."/>
            <person name="Sengamalay N."/>
            <person name="Fraser C.M."/>
            <person name="Hine E."/>
            <person name="Shefchek K.A."/>
            <person name="Das S.P."/>
            <person name="Tettelin H."/>
        </authorList>
    </citation>
    <scope>NUCLEOTIDE SEQUENCE [LARGE SCALE GENOMIC DNA]</scope>
    <source>
        <strain evidence="1">4042</strain>
    </source>
</reference>
<sequence length="80" mass="9152">MERRGLREVFHVATARGQATLDVSRQLGSLAVFDTWEGQTAKPGNTKTRRSAKILMPMATRRLQWVEPPTKPRRHRKRAG</sequence>
<protein>
    <submittedName>
        <fullName evidence="1">Uncharacterized protein</fullName>
    </submittedName>
</protein>
<proteinExistence type="predicted"/>
<accession>X7ZNY1</accession>
<gene>
    <name evidence="1" type="ORF">I553_9274</name>
</gene>